<accession>A0A3G9J399</accession>
<evidence type="ECO:0000313" key="2">
    <source>
        <dbReference type="Proteomes" id="UP000271573"/>
    </source>
</evidence>
<evidence type="ECO:0000313" key="1">
    <source>
        <dbReference type="EMBL" id="BBH17479.1"/>
    </source>
</evidence>
<dbReference type="RefSeq" id="WP_125568666.1">
    <property type="nucleotide sequence ID" value="NZ_AP019307.1"/>
</dbReference>
<organism evidence="1 2">
    <name type="scientific">Nocardioides baekrokdamisoli</name>
    <dbReference type="NCBI Taxonomy" id="1804624"/>
    <lineage>
        <taxon>Bacteria</taxon>
        <taxon>Bacillati</taxon>
        <taxon>Actinomycetota</taxon>
        <taxon>Actinomycetes</taxon>
        <taxon>Propionibacteriales</taxon>
        <taxon>Nocardioidaceae</taxon>
        <taxon>Nocardioides</taxon>
    </lineage>
</organism>
<dbReference type="AlphaFoldDB" id="A0A3G9J399"/>
<reference evidence="1 2" key="1">
    <citation type="submission" date="2018-11" db="EMBL/GenBank/DDBJ databases">
        <title>Complete genome sequence of Nocardioides baekrokdamisoli strain KCTC 39748.</title>
        <authorList>
            <person name="Kang S.W."/>
            <person name="Lee K.C."/>
            <person name="Kim K.K."/>
            <person name="Kim J.S."/>
            <person name="Kim D.S."/>
            <person name="Ko S.H."/>
            <person name="Yang S.H."/>
            <person name="Shin Y.K."/>
            <person name="Lee J.S."/>
        </authorList>
    </citation>
    <scope>NUCLEOTIDE SEQUENCE [LARGE SCALE GENOMIC DNA]</scope>
    <source>
        <strain evidence="1 2">KCTC 39748</strain>
    </source>
</reference>
<keyword evidence="2" id="KW-1185">Reference proteome</keyword>
<name>A0A3G9J399_9ACTN</name>
<dbReference type="EMBL" id="AP019307">
    <property type="protein sequence ID" value="BBH17479.1"/>
    <property type="molecule type" value="Genomic_DNA"/>
</dbReference>
<protein>
    <submittedName>
        <fullName evidence="1">Uncharacterized protein</fullName>
    </submittedName>
</protein>
<proteinExistence type="predicted"/>
<dbReference type="Proteomes" id="UP000271573">
    <property type="component" value="Chromosome"/>
</dbReference>
<dbReference type="KEGG" id="nbe:Back2_17660"/>
<sequence length="115" mass="13346">MSSPSRRRQRKEKARQLRRMEALLKQSGVRLEPWQRSRLEAAIAQEKLEDAVQVDTRSRVAEIERFRHLQQVMDALMVNGHAFVSTPRRGGRQALQNLVAAELRSRTNRSEGENQ</sequence>
<gene>
    <name evidence="1" type="ORF">Back2_17660</name>
</gene>